<dbReference type="SUPFAM" id="SSF101447">
    <property type="entry name" value="Formin homology 2 domain (FH2 domain)"/>
    <property type="match status" value="2"/>
</dbReference>
<dbReference type="AlphaFoldDB" id="A0A7S3W988"/>
<dbReference type="PANTHER" id="PTHR45733">
    <property type="entry name" value="FORMIN-J"/>
    <property type="match status" value="1"/>
</dbReference>
<dbReference type="SMART" id="SM00498">
    <property type="entry name" value="FH2"/>
    <property type="match status" value="1"/>
</dbReference>
<dbReference type="EMBL" id="HBIR01016777">
    <property type="protein sequence ID" value="CAE0541834.1"/>
    <property type="molecule type" value="Transcribed_RNA"/>
</dbReference>
<feature type="compositionally biased region" description="Low complexity" evidence="2">
    <location>
        <begin position="467"/>
        <end position="501"/>
    </location>
</feature>
<dbReference type="Pfam" id="PF02181">
    <property type="entry name" value="FH2"/>
    <property type="match status" value="2"/>
</dbReference>
<name>A0A7S3W988_EMIHU</name>
<evidence type="ECO:0000313" key="4">
    <source>
        <dbReference type="EMBL" id="CAE0541834.1"/>
    </source>
</evidence>
<proteinExistence type="predicted"/>
<evidence type="ECO:0000256" key="1">
    <source>
        <dbReference type="SAM" id="Coils"/>
    </source>
</evidence>
<feature type="compositionally biased region" description="Pro residues" evidence="2">
    <location>
        <begin position="1"/>
        <end position="21"/>
    </location>
</feature>
<feature type="region of interest" description="Disordered" evidence="2">
    <location>
        <begin position="1"/>
        <end position="31"/>
    </location>
</feature>
<dbReference type="InterPro" id="IPR015425">
    <property type="entry name" value="FH2_Formin"/>
</dbReference>
<organism evidence="4">
    <name type="scientific">Emiliania huxleyi</name>
    <name type="common">Coccolithophore</name>
    <name type="synonym">Pontosphaera huxleyi</name>
    <dbReference type="NCBI Taxonomy" id="2903"/>
    <lineage>
        <taxon>Eukaryota</taxon>
        <taxon>Haptista</taxon>
        <taxon>Haptophyta</taxon>
        <taxon>Prymnesiophyceae</taxon>
        <taxon>Isochrysidales</taxon>
        <taxon>Noelaerhabdaceae</taxon>
        <taxon>Emiliania</taxon>
    </lineage>
</organism>
<feature type="compositionally biased region" description="Polar residues" evidence="2">
    <location>
        <begin position="522"/>
        <end position="533"/>
    </location>
</feature>
<dbReference type="Gene3D" id="1.20.58.2220">
    <property type="entry name" value="Formin, FH2 domain"/>
    <property type="match status" value="1"/>
</dbReference>
<feature type="region of interest" description="Disordered" evidence="2">
    <location>
        <begin position="453"/>
        <end position="542"/>
    </location>
</feature>
<gene>
    <name evidence="4" type="ORF">EHUX00137_LOCUS12550</name>
</gene>
<sequence>MRPPAPLLPPPPPPPPPPPGGGPARPAGPQLRALHWKKVQPSGKGTLWSSLPKAPPIDEAALRELFTVKAAGGQKPTAAPAGGGAGGSAVKKEQQPALLDVKRSNQIQIALAKFKGRGILAAAPLSLEQRGAWTPFLSGVVSLLCSKVLALDETVLKQDDIARLRECSPSAEEVEMLSPFGEDPRLKETVRWGPAESFLLDMAAVPRLSQRLACFLSKLTFEQRKKDAEAQVEAINKAVQCLRGSKTLPLLLALVLQVGNALNAGTPRGAAAGFTSEALGEVAEAKSADSTHRGVPLSPPQALGKLAETKSTVSDARPAQTSLLHYVARVAPAESSKQLRLELRDLEEAATLSSAGVAEELDGLCKELDALGSELSSPEYGGKGDGFVAALGSWRGAAAKKVEALRARVEGMLSGLQQLHAYWGEAYVASEAEALLSRVHSFAASFGKACRDNEREDHMRKKRAEAKAAAAKRAQAKGPSRPSQAGAAKPAARAQPAARSAMGNIQMSLKRGEFEDMKKLQSELQTKIQSRRTYTAGAHGGR</sequence>
<dbReference type="InterPro" id="IPR042201">
    <property type="entry name" value="FH2_Formin_sf"/>
</dbReference>
<evidence type="ECO:0000259" key="3">
    <source>
        <dbReference type="PROSITE" id="PS51444"/>
    </source>
</evidence>
<feature type="compositionally biased region" description="Basic and acidic residues" evidence="2">
    <location>
        <begin position="510"/>
        <end position="521"/>
    </location>
</feature>
<dbReference type="PANTHER" id="PTHR45733:SF8">
    <property type="entry name" value="FORMIN-J"/>
    <property type="match status" value="1"/>
</dbReference>
<feature type="coiled-coil region" evidence="1">
    <location>
        <begin position="218"/>
        <end position="245"/>
    </location>
</feature>
<dbReference type="PROSITE" id="PS51444">
    <property type="entry name" value="FH2"/>
    <property type="match status" value="1"/>
</dbReference>
<evidence type="ECO:0000256" key="2">
    <source>
        <dbReference type="SAM" id="MobiDB-lite"/>
    </source>
</evidence>
<keyword evidence="1" id="KW-0175">Coiled coil</keyword>
<dbReference type="InterPro" id="IPR051144">
    <property type="entry name" value="Formin_homology_domain"/>
</dbReference>
<accession>A0A7S3W988</accession>
<feature type="domain" description="FH2" evidence="3">
    <location>
        <begin position="21"/>
        <end position="472"/>
    </location>
</feature>
<protein>
    <recommendedName>
        <fullName evidence="3">FH2 domain-containing protein</fullName>
    </recommendedName>
</protein>
<reference evidence="4" key="1">
    <citation type="submission" date="2021-01" db="EMBL/GenBank/DDBJ databases">
        <authorList>
            <person name="Corre E."/>
            <person name="Pelletier E."/>
            <person name="Niang G."/>
            <person name="Scheremetjew M."/>
            <person name="Finn R."/>
            <person name="Kale V."/>
            <person name="Holt S."/>
            <person name="Cochrane G."/>
            <person name="Meng A."/>
            <person name="Brown T."/>
            <person name="Cohen L."/>
        </authorList>
    </citation>
    <scope>NUCLEOTIDE SEQUENCE</scope>
    <source>
        <strain evidence="4">379</strain>
    </source>
</reference>